<name>A0AAD7CWM7_MYCRO</name>
<reference evidence="1" key="1">
    <citation type="submission" date="2023-03" db="EMBL/GenBank/DDBJ databases">
        <title>Massive genome expansion in bonnet fungi (Mycena s.s.) driven by repeated elements and novel gene families across ecological guilds.</title>
        <authorList>
            <consortium name="Lawrence Berkeley National Laboratory"/>
            <person name="Harder C.B."/>
            <person name="Miyauchi S."/>
            <person name="Viragh M."/>
            <person name="Kuo A."/>
            <person name="Thoen E."/>
            <person name="Andreopoulos B."/>
            <person name="Lu D."/>
            <person name="Skrede I."/>
            <person name="Drula E."/>
            <person name="Henrissat B."/>
            <person name="Morin E."/>
            <person name="Kohler A."/>
            <person name="Barry K."/>
            <person name="LaButti K."/>
            <person name="Morin E."/>
            <person name="Salamov A."/>
            <person name="Lipzen A."/>
            <person name="Mereny Z."/>
            <person name="Hegedus B."/>
            <person name="Baldrian P."/>
            <person name="Stursova M."/>
            <person name="Weitz H."/>
            <person name="Taylor A."/>
            <person name="Grigoriev I.V."/>
            <person name="Nagy L.G."/>
            <person name="Martin F."/>
            <person name="Kauserud H."/>
        </authorList>
    </citation>
    <scope>NUCLEOTIDE SEQUENCE</scope>
    <source>
        <strain evidence="1">CBHHK067</strain>
    </source>
</reference>
<evidence type="ECO:0000313" key="2">
    <source>
        <dbReference type="Proteomes" id="UP001221757"/>
    </source>
</evidence>
<gene>
    <name evidence="1" type="ORF">B0H17DRAFT_1144485</name>
</gene>
<protein>
    <submittedName>
        <fullName evidence="1">Uncharacterized protein</fullName>
    </submittedName>
</protein>
<organism evidence="1 2">
    <name type="scientific">Mycena rosella</name>
    <name type="common">Pink bonnet</name>
    <name type="synonym">Agaricus rosellus</name>
    <dbReference type="NCBI Taxonomy" id="1033263"/>
    <lineage>
        <taxon>Eukaryota</taxon>
        <taxon>Fungi</taxon>
        <taxon>Dikarya</taxon>
        <taxon>Basidiomycota</taxon>
        <taxon>Agaricomycotina</taxon>
        <taxon>Agaricomycetes</taxon>
        <taxon>Agaricomycetidae</taxon>
        <taxon>Agaricales</taxon>
        <taxon>Marasmiineae</taxon>
        <taxon>Mycenaceae</taxon>
        <taxon>Mycena</taxon>
    </lineage>
</organism>
<keyword evidence="2" id="KW-1185">Reference proteome</keyword>
<evidence type="ECO:0000313" key="1">
    <source>
        <dbReference type="EMBL" id="KAJ7661840.1"/>
    </source>
</evidence>
<comment type="caution">
    <text evidence="1">The sequence shown here is derived from an EMBL/GenBank/DDBJ whole genome shotgun (WGS) entry which is preliminary data.</text>
</comment>
<dbReference type="Proteomes" id="UP001221757">
    <property type="component" value="Unassembled WGS sequence"/>
</dbReference>
<dbReference type="AlphaFoldDB" id="A0AAD7CWM7"/>
<sequence length="106" mass="11971">MLAQRGIKRSDRWISTGEQGRGGHWWLQWKSLNCLPTSRTGQERKSGSGDLSRRRHGLRKISDDLKERALWLLEAGYITGDSEVCDLPGRLTHTSQTTPLVRGGEL</sequence>
<dbReference type="EMBL" id="JARKIE010000245">
    <property type="protein sequence ID" value="KAJ7661840.1"/>
    <property type="molecule type" value="Genomic_DNA"/>
</dbReference>
<proteinExistence type="predicted"/>
<accession>A0AAD7CWM7</accession>